<comment type="caution">
    <text evidence="1">The sequence shown here is derived from an EMBL/GenBank/DDBJ whole genome shotgun (WGS) entry which is preliminary data.</text>
</comment>
<reference evidence="2" key="1">
    <citation type="journal article" date="2019" name="Int. J. Syst. Evol. Microbiol.">
        <title>The Global Catalogue of Microorganisms (GCM) 10K type strain sequencing project: providing services to taxonomists for standard genome sequencing and annotation.</title>
        <authorList>
            <consortium name="The Broad Institute Genomics Platform"/>
            <consortium name="The Broad Institute Genome Sequencing Center for Infectious Disease"/>
            <person name="Wu L."/>
            <person name="Ma J."/>
        </authorList>
    </citation>
    <scope>NUCLEOTIDE SEQUENCE [LARGE SCALE GENOMIC DNA]</scope>
    <source>
        <strain evidence="2">CGMCC 1.15942</strain>
    </source>
</reference>
<protein>
    <submittedName>
        <fullName evidence="1">Uncharacterized protein</fullName>
    </submittedName>
</protein>
<evidence type="ECO:0000313" key="1">
    <source>
        <dbReference type="EMBL" id="GGC86796.1"/>
    </source>
</evidence>
<proteinExistence type="predicted"/>
<dbReference type="EMBL" id="BMKI01000002">
    <property type="protein sequence ID" value="GGC86796.1"/>
    <property type="molecule type" value="Genomic_DNA"/>
</dbReference>
<dbReference type="RefSeq" id="WP_088269433.1">
    <property type="nucleotide sequence ID" value="NZ_BMKI01000002.1"/>
</dbReference>
<organism evidence="1 2">
    <name type="scientific">Enterococcus wangshanyuanii</name>
    <dbReference type="NCBI Taxonomy" id="2005703"/>
    <lineage>
        <taxon>Bacteria</taxon>
        <taxon>Bacillati</taxon>
        <taxon>Bacillota</taxon>
        <taxon>Bacilli</taxon>
        <taxon>Lactobacillales</taxon>
        <taxon>Enterococcaceae</taxon>
        <taxon>Enterococcus</taxon>
    </lineage>
</organism>
<sequence length="91" mass="10789">MGLWIILFLIFVLLLIIISKSKEKKHKRSINTSIQKKAQKISLDEKLELEKKDYLSRIAGCLKQVEQRKTQELLSVMNQLRQEKDKDDFED</sequence>
<dbReference type="Proteomes" id="UP000630615">
    <property type="component" value="Unassembled WGS sequence"/>
</dbReference>
<accession>A0ABQ1NXJ2</accession>
<name>A0ABQ1NXJ2_9ENTE</name>
<evidence type="ECO:0000313" key="2">
    <source>
        <dbReference type="Proteomes" id="UP000630615"/>
    </source>
</evidence>
<gene>
    <name evidence="1" type="ORF">GCM10011573_15640</name>
</gene>
<keyword evidence="2" id="KW-1185">Reference proteome</keyword>